<dbReference type="GO" id="GO:0032259">
    <property type="term" value="P:methylation"/>
    <property type="evidence" value="ECO:0007669"/>
    <property type="project" value="UniProtKB-KW"/>
</dbReference>
<evidence type="ECO:0000256" key="1">
    <source>
        <dbReference type="ARBA" id="ARBA00022603"/>
    </source>
</evidence>
<dbReference type="KEGG" id="fcy:FRACYDRAFT_178512"/>
<dbReference type="InterPro" id="IPR029028">
    <property type="entry name" value="Alpha/beta_knot_MTases"/>
</dbReference>
<dbReference type="SUPFAM" id="SSF75217">
    <property type="entry name" value="alpha/beta knot"/>
    <property type="match status" value="1"/>
</dbReference>
<evidence type="ECO:0000313" key="7">
    <source>
        <dbReference type="Proteomes" id="UP000095751"/>
    </source>
</evidence>
<dbReference type="EMBL" id="KV784353">
    <property type="protein sequence ID" value="OEU22197.1"/>
    <property type="molecule type" value="Genomic_DNA"/>
</dbReference>
<evidence type="ECO:0000313" key="6">
    <source>
        <dbReference type="EMBL" id="OEU22197.1"/>
    </source>
</evidence>
<keyword evidence="7" id="KW-1185">Reference proteome</keyword>
<keyword evidence="2" id="KW-0808">Transferase</keyword>
<reference evidence="6 7" key="1">
    <citation type="submission" date="2016-09" db="EMBL/GenBank/DDBJ databases">
        <title>Extensive genetic diversity and differential bi-allelic expression allows diatom success in the polar Southern Ocean.</title>
        <authorList>
            <consortium name="DOE Joint Genome Institute"/>
            <person name="Mock T."/>
            <person name="Otillar R.P."/>
            <person name="Strauss J."/>
            <person name="Dupont C."/>
            <person name="Frickenhaus S."/>
            <person name="Maumus F."/>
            <person name="Mcmullan M."/>
            <person name="Sanges R."/>
            <person name="Schmutz J."/>
            <person name="Toseland A."/>
            <person name="Valas R."/>
            <person name="Veluchamy A."/>
            <person name="Ward B.J."/>
            <person name="Allen A."/>
            <person name="Barry K."/>
            <person name="Falciatore A."/>
            <person name="Ferrante M."/>
            <person name="Fortunato A.E."/>
            <person name="Gloeckner G."/>
            <person name="Gruber A."/>
            <person name="Hipkin R."/>
            <person name="Janech M."/>
            <person name="Kroth P."/>
            <person name="Leese F."/>
            <person name="Lindquist E."/>
            <person name="Lyon B.R."/>
            <person name="Martin J."/>
            <person name="Mayer C."/>
            <person name="Parker M."/>
            <person name="Quesneville H."/>
            <person name="Raymond J."/>
            <person name="Uhlig C."/>
            <person name="Valentin K.U."/>
            <person name="Worden A.Z."/>
            <person name="Armbrust E.V."/>
            <person name="Bowler C."/>
            <person name="Green B."/>
            <person name="Moulton V."/>
            <person name="Van Oosterhout C."/>
            <person name="Grigoriev I."/>
        </authorList>
    </citation>
    <scope>NUCLEOTIDE SEQUENCE [LARGE SCALE GENOMIC DNA]</scope>
    <source>
        <strain evidence="6 7">CCMP1102</strain>
    </source>
</reference>
<evidence type="ECO:0000256" key="3">
    <source>
        <dbReference type="ARBA" id="ARBA00022691"/>
    </source>
</evidence>
<dbReference type="AlphaFoldDB" id="A0A1E7FVP2"/>
<evidence type="ECO:0000256" key="2">
    <source>
        <dbReference type="ARBA" id="ARBA00022679"/>
    </source>
</evidence>
<dbReference type="OrthoDB" id="429744at2759"/>
<organism evidence="6 7">
    <name type="scientific">Fragilariopsis cylindrus CCMP1102</name>
    <dbReference type="NCBI Taxonomy" id="635003"/>
    <lineage>
        <taxon>Eukaryota</taxon>
        <taxon>Sar</taxon>
        <taxon>Stramenopiles</taxon>
        <taxon>Ochrophyta</taxon>
        <taxon>Bacillariophyta</taxon>
        <taxon>Bacillariophyceae</taxon>
        <taxon>Bacillariophycidae</taxon>
        <taxon>Bacillariales</taxon>
        <taxon>Bacillariaceae</taxon>
        <taxon>Fragilariopsis</taxon>
    </lineage>
</organism>
<dbReference type="PANTHER" id="PTHR33603:SF1">
    <property type="entry name" value="RIBOSOMAL RNA LARGE SUBUNIT METHYLTRANSFERASE H"/>
    <property type="match status" value="1"/>
</dbReference>
<feature type="compositionally biased region" description="Low complexity" evidence="5">
    <location>
        <begin position="7"/>
        <end position="17"/>
    </location>
</feature>
<dbReference type="GO" id="GO:0008168">
    <property type="term" value="F:methyltransferase activity"/>
    <property type="evidence" value="ECO:0007669"/>
    <property type="project" value="UniProtKB-KW"/>
</dbReference>
<name>A0A1E7FVP2_9STRA</name>
<dbReference type="Pfam" id="PF02590">
    <property type="entry name" value="SPOUT_MTase"/>
    <property type="match status" value="1"/>
</dbReference>
<dbReference type="InterPro" id="IPR003742">
    <property type="entry name" value="RlmH-like"/>
</dbReference>
<evidence type="ECO:0000256" key="5">
    <source>
        <dbReference type="SAM" id="MobiDB-lite"/>
    </source>
</evidence>
<protein>
    <submittedName>
        <fullName evidence="6">DUF163-domain-containing protein</fullName>
    </submittedName>
</protein>
<dbReference type="Proteomes" id="UP000095751">
    <property type="component" value="Unassembled WGS sequence"/>
</dbReference>
<sequence length="192" mass="21765">MACSFATTTRTLTTQQRENNISNAPPPDVRSTSRLYMGMKVNIRIVGRKSSEPWLEEGVDMYEKRLRPSNVEIETTWHKDNVALMKGYEMDCSKNYKVICLDPKGKQPTSEVFTTNMYQWLDEGGSRLSFIIGGAEGLPNELKYPTASSKKISAPIMISLSSLTFTHQFARLLLIEQIYRATEIQKGSGYHK</sequence>
<keyword evidence="3" id="KW-0949">S-adenosyl-L-methionine</keyword>
<evidence type="ECO:0000256" key="4">
    <source>
        <dbReference type="ARBA" id="ARBA00038303"/>
    </source>
</evidence>
<dbReference type="InParanoid" id="A0A1E7FVP2"/>
<proteinExistence type="inferred from homology"/>
<comment type="similarity">
    <text evidence="4">Belongs to the RNA methyltransferase RlmH family.</text>
</comment>
<dbReference type="CDD" id="cd18081">
    <property type="entry name" value="RlmH-like"/>
    <property type="match status" value="1"/>
</dbReference>
<dbReference type="InterPro" id="IPR029026">
    <property type="entry name" value="tRNA_m1G_MTases_N"/>
</dbReference>
<accession>A0A1E7FVP2</accession>
<dbReference type="GO" id="GO:0006364">
    <property type="term" value="P:rRNA processing"/>
    <property type="evidence" value="ECO:0007669"/>
    <property type="project" value="InterPro"/>
</dbReference>
<dbReference type="HAMAP" id="MF_00658">
    <property type="entry name" value="23SrRNA_methyltr_H"/>
    <property type="match status" value="1"/>
</dbReference>
<gene>
    <name evidence="6" type="ORF">FRACYDRAFT_178512</name>
</gene>
<dbReference type="PIRSF" id="PIRSF004505">
    <property type="entry name" value="MT_bac"/>
    <property type="match status" value="1"/>
</dbReference>
<dbReference type="PANTHER" id="PTHR33603">
    <property type="entry name" value="METHYLTRANSFERASE"/>
    <property type="match status" value="1"/>
</dbReference>
<dbReference type="Gene3D" id="3.40.1280.10">
    <property type="match status" value="1"/>
</dbReference>
<keyword evidence="1" id="KW-0489">Methyltransferase</keyword>
<feature type="region of interest" description="Disordered" evidence="5">
    <location>
        <begin position="1"/>
        <end position="29"/>
    </location>
</feature>